<keyword evidence="3" id="KW-1185">Reference proteome</keyword>
<protein>
    <submittedName>
        <fullName evidence="2">Uncharacterized protein</fullName>
    </submittedName>
</protein>
<dbReference type="EMBL" id="JADWDJ010000011">
    <property type="protein sequence ID" value="KAG5273772.1"/>
    <property type="molecule type" value="Genomic_DNA"/>
</dbReference>
<name>A0AAV6GK94_9TELE</name>
<gene>
    <name evidence="2" type="ORF">AALO_G00155340</name>
</gene>
<dbReference type="Proteomes" id="UP000823561">
    <property type="component" value="Chromosome 11"/>
</dbReference>
<dbReference type="PROSITE" id="PS51257">
    <property type="entry name" value="PROKAR_LIPOPROTEIN"/>
    <property type="match status" value="1"/>
</dbReference>
<feature type="region of interest" description="Disordered" evidence="1">
    <location>
        <begin position="46"/>
        <end position="72"/>
    </location>
</feature>
<dbReference type="AlphaFoldDB" id="A0AAV6GK94"/>
<evidence type="ECO:0000313" key="2">
    <source>
        <dbReference type="EMBL" id="KAG5273772.1"/>
    </source>
</evidence>
<evidence type="ECO:0000256" key="1">
    <source>
        <dbReference type="SAM" id="MobiDB-lite"/>
    </source>
</evidence>
<organism evidence="2 3">
    <name type="scientific">Alosa alosa</name>
    <name type="common">allis shad</name>
    <dbReference type="NCBI Taxonomy" id="278164"/>
    <lineage>
        <taxon>Eukaryota</taxon>
        <taxon>Metazoa</taxon>
        <taxon>Chordata</taxon>
        <taxon>Craniata</taxon>
        <taxon>Vertebrata</taxon>
        <taxon>Euteleostomi</taxon>
        <taxon>Actinopterygii</taxon>
        <taxon>Neopterygii</taxon>
        <taxon>Teleostei</taxon>
        <taxon>Clupei</taxon>
        <taxon>Clupeiformes</taxon>
        <taxon>Clupeoidei</taxon>
        <taxon>Clupeidae</taxon>
        <taxon>Alosa</taxon>
    </lineage>
</organism>
<evidence type="ECO:0000313" key="3">
    <source>
        <dbReference type="Proteomes" id="UP000823561"/>
    </source>
</evidence>
<accession>A0AAV6GK94</accession>
<comment type="caution">
    <text evidence="2">The sequence shown here is derived from an EMBL/GenBank/DDBJ whole genome shotgun (WGS) entry which is preliminary data.</text>
</comment>
<proteinExistence type="predicted"/>
<reference evidence="2" key="1">
    <citation type="submission" date="2020-10" db="EMBL/GenBank/DDBJ databases">
        <title>Chromosome-scale genome assembly of the Allis shad, Alosa alosa.</title>
        <authorList>
            <person name="Margot Z."/>
            <person name="Christophe K."/>
            <person name="Cabau C."/>
            <person name="Louis A."/>
            <person name="Berthelot C."/>
            <person name="Parey E."/>
            <person name="Roest Crollius H."/>
            <person name="Montfort J."/>
            <person name="Robinson-Rechavi M."/>
            <person name="Bucao C."/>
            <person name="Bouchez O."/>
            <person name="Gislard M."/>
            <person name="Lluch J."/>
            <person name="Milhes M."/>
            <person name="Lampietro C."/>
            <person name="Lopez Roques C."/>
            <person name="Donnadieu C."/>
            <person name="Braasch I."/>
            <person name="Desvignes T."/>
            <person name="Postlethwait J."/>
            <person name="Bobe J."/>
            <person name="Guiguen Y."/>
        </authorList>
    </citation>
    <scope>NUCLEOTIDE SEQUENCE</scope>
    <source>
        <strain evidence="2">M-15738</strain>
        <tissue evidence="2">Blood</tissue>
    </source>
</reference>
<sequence>MMGQMRDRGLDVKSFLLGSVAVQGCEAGFSEEVRRMREKLLCHTSCDRPHTTHHRPQIRDQRPALALVEVEP</sequence>